<keyword evidence="4" id="KW-1185">Reference proteome</keyword>
<feature type="coiled-coil region" evidence="1">
    <location>
        <begin position="396"/>
        <end position="621"/>
    </location>
</feature>
<evidence type="ECO:0000256" key="1">
    <source>
        <dbReference type="SAM" id="Coils"/>
    </source>
</evidence>
<dbReference type="GO" id="GO:0060271">
    <property type="term" value="P:cilium assembly"/>
    <property type="evidence" value="ECO:0007669"/>
    <property type="project" value="TreeGrafter"/>
</dbReference>
<name>A0AAD5U7W0_9FUNG</name>
<dbReference type="AlphaFoldDB" id="A0AAD5U7W0"/>
<dbReference type="PANTHER" id="PTHR35970">
    <property type="entry name" value="SODIUM CHANNEL AND CLATHRIN LINKER 1"/>
    <property type="match status" value="1"/>
</dbReference>
<dbReference type="InterPro" id="IPR038911">
    <property type="entry name" value="SCLT1"/>
</dbReference>
<reference evidence="3" key="1">
    <citation type="submission" date="2020-05" db="EMBL/GenBank/DDBJ databases">
        <title>Phylogenomic resolution of chytrid fungi.</title>
        <authorList>
            <person name="Stajich J.E."/>
            <person name="Amses K."/>
            <person name="Simmons R."/>
            <person name="Seto K."/>
            <person name="Myers J."/>
            <person name="Bonds A."/>
            <person name="Quandt C.A."/>
            <person name="Barry K."/>
            <person name="Liu P."/>
            <person name="Grigoriev I."/>
            <person name="Longcore J.E."/>
            <person name="James T.Y."/>
        </authorList>
    </citation>
    <scope>NUCLEOTIDE SEQUENCE</scope>
    <source>
        <strain evidence="3">JEL0476</strain>
    </source>
</reference>
<feature type="coiled-coil region" evidence="1">
    <location>
        <begin position="146"/>
        <end position="317"/>
    </location>
</feature>
<evidence type="ECO:0000313" key="3">
    <source>
        <dbReference type="EMBL" id="KAJ3227691.1"/>
    </source>
</evidence>
<comment type="caution">
    <text evidence="3">The sequence shown here is derived from an EMBL/GenBank/DDBJ whole genome shotgun (WGS) entry which is preliminary data.</text>
</comment>
<evidence type="ECO:0000256" key="2">
    <source>
        <dbReference type="SAM" id="MobiDB-lite"/>
    </source>
</evidence>
<keyword evidence="1" id="KW-0175">Coiled coil</keyword>
<feature type="compositionally biased region" description="Polar residues" evidence="2">
    <location>
        <begin position="31"/>
        <end position="56"/>
    </location>
</feature>
<dbReference type="Proteomes" id="UP001211065">
    <property type="component" value="Unassembled WGS sequence"/>
</dbReference>
<feature type="coiled-coil region" evidence="1">
    <location>
        <begin position="743"/>
        <end position="777"/>
    </location>
</feature>
<accession>A0AAD5U7W0</accession>
<gene>
    <name evidence="3" type="ORF">HK099_000796</name>
</gene>
<protein>
    <submittedName>
        <fullName evidence="3">Uncharacterized protein</fullName>
    </submittedName>
</protein>
<proteinExistence type="predicted"/>
<dbReference type="GO" id="GO:0005814">
    <property type="term" value="C:centriole"/>
    <property type="evidence" value="ECO:0007669"/>
    <property type="project" value="TreeGrafter"/>
</dbReference>
<feature type="region of interest" description="Disordered" evidence="2">
    <location>
        <begin position="827"/>
        <end position="857"/>
    </location>
</feature>
<dbReference type="PANTHER" id="PTHR35970:SF1">
    <property type="entry name" value="SODIUM CHANNEL AND CLATHRIN LINKER 1"/>
    <property type="match status" value="1"/>
</dbReference>
<organism evidence="3 4">
    <name type="scientific">Clydaea vesicula</name>
    <dbReference type="NCBI Taxonomy" id="447962"/>
    <lineage>
        <taxon>Eukaryota</taxon>
        <taxon>Fungi</taxon>
        <taxon>Fungi incertae sedis</taxon>
        <taxon>Chytridiomycota</taxon>
        <taxon>Chytridiomycota incertae sedis</taxon>
        <taxon>Chytridiomycetes</taxon>
        <taxon>Lobulomycetales</taxon>
        <taxon>Lobulomycetaceae</taxon>
        <taxon>Clydaea</taxon>
    </lineage>
</organism>
<feature type="compositionally biased region" description="Basic and acidic residues" evidence="2">
    <location>
        <begin position="14"/>
        <end position="29"/>
    </location>
</feature>
<dbReference type="EMBL" id="JADGJW010000012">
    <property type="protein sequence ID" value="KAJ3227691.1"/>
    <property type="molecule type" value="Genomic_DNA"/>
</dbReference>
<feature type="region of interest" description="Disordered" evidence="2">
    <location>
        <begin position="14"/>
        <end position="56"/>
    </location>
</feature>
<sequence length="857" mass="101431">MINSTERSRLIESLLNKDDGSSNFNHEDLPNPSSRYNSNQDVSLKNSLSFSTSPSMKSVNIPEFVKEAPVEMQRSIKIQPKTPEKNSIYAETKTPERVSTYTETNTPKKDMVSTQTTLNTSTDFTQTAKETKSNLPLRKPTESTKMNIEQKDILEYIKRIRDLELENKSLSAKNDSLQRENSLLQDKALNTVNSVAHKYQSSFADIKELNEKINVLIRENDILLEQNKQLQSEVAVLEDEKNKQTQEVLNYEEKYIETKNEIRNLELEIKQQHIKNDLNEKVFRTQTRTNEEMSLDFVNLEEELQRYKSESRQQAMKIAEMKRSLEEVSSRYQTHVTESKQLVLREQELMETLKLTESELNVKYDIQKKESESLSLKQEDYSKLTKSLELIIKEFKDKEAELHEKVQSNIEKAEEANLEKERCTLREEQTLKEVERLQNKVADIQNKYKLKADTEISSLRNHFNAEKKRLNEEISILESSRAHMQNQMERAIREKRSTENELEKLTKHIPLETERLSQVLDDLTTRLRKALQEKFECQQKLETFQSKCIREQNKLEREKAQILNYKEDDYKKLRKFETLVENLKEEKIKYLENFSELDHKLKRLTEYNEKLKAEKENELNLIRSKYEYQVTDLTAKLEQVSESNSKSCNEMQRLLSEQRQLSEKWKFESKSIQENYELILKDIKQKNYELSVKIEEKEENLLKLNLNANFLKQEFDKEKLFNKKNLNLIKVFEEKLILKDGFLKESINRENEILNEKKCLEKELDKALLEKEKLEKLKIFKLKYNNINSTDNYSPKVKFNHVNVDKSSNEKNLKQVSELLAEISRVKERSRTRKNPNENYKISEFSNSDGDEESEDE</sequence>
<feature type="coiled-coil region" evidence="1">
    <location>
        <begin position="680"/>
        <end position="714"/>
    </location>
</feature>
<evidence type="ECO:0000313" key="4">
    <source>
        <dbReference type="Proteomes" id="UP001211065"/>
    </source>
</evidence>